<protein>
    <recommendedName>
        <fullName evidence="7">C3H1-type domain-containing protein</fullName>
    </recommendedName>
</protein>
<feature type="compositionally biased region" description="Low complexity" evidence="6">
    <location>
        <begin position="1715"/>
        <end position="1727"/>
    </location>
</feature>
<evidence type="ECO:0000256" key="4">
    <source>
        <dbReference type="PROSITE-ProRule" id="PRU00023"/>
    </source>
</evidence>
<feature type="compositionally biased region" description="Polar residues" evidence="6">
    <location>
        <begin position="115"/>
        <end position="128"/>
    </location>
</feature>
<feature type="repeat" description="ANK" evidence="4">
    <location>
        <begin position="326"/>
        <end position="358"/>
    </location>
</feature>
<dbReference type="InterPro" id="IPR002110">
    <property type="entry name" value="Ankyrin_rpt"/>
</dbReference>
<feature type="compositionally biased region" description="Polar residues" evidence="6">
    <location>
        <begin position="1522"/>
        <end position="1531"/>
    </location>
</feature>
<feature type="region of interest" description="Disordered" evidence="6">
    <location>
        <begin position="89"/>
        <end position="156"/>
    </location>
</feature>
<dbReference type="SMART" id="SM00356">
    <property type="entry name" value="ZnF_C3H1"/>
    <property type="match status" value="1"/>
</dbReference>
<name>A0AAW1QJ48_9CHLO</name>
<comment type="caution">
    <text evidence="8">The sequence shown here is derived from an EMBL/GenBank/DDBJ whole genome shotgun (WGS) entry which is preliminary data.</text>
</comment>
<gene>
    <name evidence="8" type="ORF">WJX74_000405</name>
</gene>
<proteinExistence type="predicted"/>
<dbReference type="PROSITE" id="PS50088">
    <property type="entry name" value="ANK_REPEAT"/>
    <property type="match status" value="1"/>
</dbReference>
<dbReference type="Pfam" id="PF00023">
    <property type="entry name" value="Ank"/>
    <property type="match status" value="1"/>
</dbReference>
<feature type="compositionally biased region" description="Basic and acidic residues" evidence="6">
    <location>
        <begin position="61"/>
        <end position="70"/>
    </location>
</feature>
<feature type="zinc finger region" description="C3H1-type" evidence="5">
    <location>
        <begin position="1974"/>
        <end position="1996"/>
    </location>
</feature>
<dbReference type="InterPro" id="IPR000571">
    <property type="entry name" value="Znf_CCCH"/>
</dbReference>
<dbReference type="SUPFAM" id="SSF90229">
    <property type="entry name" value="CCCH zinc finger"/>
    <property type="match status" value="1"/>
</dbReference>
<evidence type="ECO:0000313" key="8">
    <source>
        <dbReference type="EMBL" id="KAK9821475.1"/>
    </source>
</evidence>
<dbReference type="EMBL" id="JALJOS010000037">
    <property type="protein sequence ID" value="KAK9821475.1"/>
    <property type="molecule type" value="Genomic_DNA"/>
</dbReference>
<feature type="compositionally biased region" description="Polar residues" evidence="6">
    <location>
        <begin position="1274"/>
        <end position="1283"/>
    </location>
</feature>
<feature type="compositionally biased region" description="Low complexity" evidence="6">
    <location>
        <begin position="2164"/>
        <end position="2178"/>
    </location>
</feature>
<feature type="region of interest" description="Disordered" evidence="6">
    <location>
        <begin position="2094"/>
        <end position="2200"/>
    </location>
</feature>
<dbReference type="GO" id="GO:0010468">
    <property type="term" value="P:regulation of gene expression"/>
    <property type="evidence" value="ECO:0007669"/>
    <property type="project" value="UniProtKB-ARBA"/>
</dbReference>
<feature type="compositionally biased region" description="Polar residues" evidence="6">
    <location>
        <begin position="1560"/>
        <end position="1569"/>
    </location>
</feature>
<feature type="region of interest" description="Disordered" evidence="6">
    <location>
        <begin position="1327"/>
        <end position="1615"/>
    </location>
</feature>
<feature type="compositionally biased region" description="Low complexity" evidence="6">
    <location>
        <begin position="2122"/>
        <end position="2144"/>
    </location>
</feature>
<evidence type="ECO:0000256" key="5">
    <source>
        <dbReference type="PROSITE-ProRule" id="PRU00723"/>
    </source>
</evidence>
<keyword evidence="3 5" id="KW-0862">Zinc</keyword>
<dbReference type="Gene3D" id="1.25.40.20">
    <property type="entry name" value="Ankyrin repeat-containing domain"/>
    <property type="match status" value="1"/>
</dbReference>
<organism evidence="8 9">
    <name type="scientific">Apatococcus lobatus</name>
    <dbReference type="NCBI Taxonomy" id="904363"/>
    <lineage>
        <taxon>Eukaryota</taxon>
        <taxon>Viridiplantae</taxon>
        <taxon>Chlorophyta</taxon>
        <taxon>core chlorophytes</taxon>
        <taxon>Trebouxiophyceae</taxon>
        <taxon>Chlorellales</taxon>
        <taxon>Chlorellaceae</taxon>
        <taxon>Apatococcus</taxon>
    </lineage>
</organism>
<feature type="region of interest" description="Disordered" evidence="6">
    <location>
        <begin position="41"/>
        <end position="76"/>
    </location>
</feature>
<feature type="domain" description="C3H1-type" evidence="7">
    <location>
        <begin position="1974"/>
        <end position="1996"/>
    </location>
</feature>
<feature type="compositionally biased region" description="Low complexity" evidence="6">
    <location>
        <begin position="1576"/>
        <end position="1597"/>
    </location>
</feature>
<dbReference type="SUPFAM" id="SSF48403">
    <property type="entry name" value="Ankyrin repeat"/>
    <property type="match status" value="1"/>
</dbReference>
<feature type="compositionally biased region" description="Polar residues" evidence="6">
    <location>
        <begin position="92"/>
        <end position="108"/>
    </location>
</feature>
<reference evidence="8 9" key="1">
    <citation type="journal article" date="2024" name="Nat. Commun.">
        <title>Phylogenomics reveals the evolutionary origins of lichenization in chlorophyte algae.</title>
        <authorList>
            <person name="Puginier C."/>
            <person name="Libourel C."/>
            <person name="Otte J."/>
            <person name="Skaloud P."/>
            <person name="Haon M."/>
            <person name="Grisel S."/>
            <person name="Petersen M."/>
            <person name="Berrin J.G."/>
            <person name="Delaux P.M."/>
            <person name="Dal Grande F."/>
            <person name="Keller J."/>
        </authorList>
    </citation>
    <scope>NUCLEOTIDE SEQUENCE [LARGE SCALE GENOMIC DNA]</scope>
    <source>
        <strain evidence="8 9">SAG 2145</strain>
    </source>
</reference>
<dbReference type="GO" id="GO:0008270">
    <property type="term" value="F:zinc ion binding"/>
    <property type="evidence" value="ECO:0007669"/>
    <property type="project" value="UniProtKB-KW"/>
</dbReference>
<sequence>MPEITVDWRLSAEPSAPPRKLTWEREDGQRMPASILAAAGVSEVTPEQHPEPPAWEPLEDLCWRQPHDSTPEWGRQDASFDAQQGEIIRSCPSPSLHNEQPAPDSQSARGPGYNDTRSFQDSMPSSLAYSHPAIPNGLPQPHPGQEGLSSEAESGGQHRRLAALQEWLVERMGRGPPRIAHLPDHLLFSFLPAAFTLFVQPGSDPATDLTSQQCQAVAAAALSIAAIVDAPAGLLEFLLDIPWTEFATLYVKSSSLPSVIPSLIVHEGQRRQLVNTPIHPVLLDLVAGFLAKPAYRSSLPVMAVDSHDVTLDESAAFQEMLGAVLDGATPLHCAALRTSPKLTEHLLASGADPMARTAAGDLPMDLVPACKPVSVRAKGARAGLCGCSGQADVDGRPAVCQAQAVRAMLARRALLTFSGGFARWLVLLISTILTLLGLRTSIPLLDRPTVVQHQAKRADSKRAGARSRAQVLLDRMRGQAQVGRDRLALLQQRCLHHSRHSRACSRSRRWGAPRMCHDPGINDGLEPPEEDGLCSCPACLTALQEARQASTCFSDAIRALQELDLRGGILPRGFADASMAHDVLGSQPSQWVLEDEQANIYCCWAESIFLKARCCSCRACATLATQAVRQAHVQVARLFASAEQHKAAAPALWMAVGCCLARIVHASISVLLHTEAQHSATWAAVKQACRLLQEWRKMVKAGLAGDGNAGSEDMQVACLEAWARTTEQDLMLAQALLSHPLAPTDKLSASLHSVLGCDRNGHTYLTRPSEPGTAAALEAALAQCPSASRHLTQLLQGLAQQAAAEVAAGQDLQAAMSSKGTGPGAMDSLQLAIQCAAGFVHLQEEVAQARQVHERWGKRAQVADALDGVIDDISELTLLRQPVPTSPAELQDAFWDEWTAQGTRLEEVMDQGRSGGISISRAKRLLKELQAQAAAGGLAQRLHSLLQECPVGSSSLKSMLAKAEAAGQSASSSTGKLSVGWDLLQPCLQAARRQLEIERACEGLSRAAASAKAVSDLPRLEAAILAARKVGAHEADTDAYRQASEARAALDSATHARQALEAALKLLQRGEDAGPEEAAAVEAAIHEAQAQGTLLAEDVERGNEVLLKWRQAAASKAKLENTLASKCLPAQLARAIQEAAASGVRVTDAKRNLKLLQGLESAIKAGEGEAANVVQLRAKLDAALQAGVSSPLIEAAREQLQEALLGEVRGTLEAALKPSLKRGSSQRSTALKSALARAEILLQDFTGGEPAETEKVPDLAAQGDLDLGLDDLETSSTDATSRVGSSATAEGASSETSGSSDHQPRRQQGRFATAVSQVLRMVGQARKQLEADSEERQKAEQQAAEEQRQRKERQKLDKEKRLAELKEKTSKAKLEKERSDRQKAERREADRAERLQAQWRSQEERKRAQAPWRSTWESTEQASKGPPPPPPIISRSASLTSSRQQPPPSTADSANNPPTPITSSSLQQESPGSQPKVSKGTRPLIWLKSPNRAPSVPTPSAPQSSHSSSSSMPLLAAGSDPTPYTLSSTLESRPAASGSLIGAPSGFGQGSMSPGGLPDTFSSQYSASPPISLARPSASSDDTTPDQSSQISRLSSSGWGNVFRPLTDTTPGEMVPGNLLEDWEMRQLAEREQQEMAHLERELLRPELPLNMAMLEMLNGGEPMLEARSSREDLSERPSWDGLAETHGEASSEMADAATGVMTGVDSSEPSRAALSRGPLSSSVRSSTASIDMDGLLLAGSHQEGSTPAAPDVAKKGSHSRLCRGDGTASEPDRRPRSPDMPERSASSSGTNTPRLRFADLGGAAWGREAPAAYTSLPPTALHQSLELQRTGFPKQVTATSFHPAPPLLRPPSSPLGSMGSSSFPQGFPQNSETSIWGMPAGRTPTLQVYPSIHGGSLWADAERSHSGPQAGELAPPGVDWADTQPASPFARPGSAPGSHSKRVRVNPISCTGQSHSLQSPSMPTARTLHVQRPCRYYLHGFCRDGDDCRFAHQLPSHASHSPPQPFMQQPQQQLSAGPTPPNPRPTPITLPRPKLPLPIYQHQSPTTDRDSLLGTQHPKFSVSPGVQAAQHLPSGVTSGTGALAFGAPGSAAFGSSSMSMLSPASPHPQGGVQSFLGPFTPSRNPSPSPSLANPPSKLSPSAPVFQAQSQGGALATPCTPGYQAPSRSQAPSPSRIPHLQAPSPLPAPQSHGPSSATMGKYLSKQGRAVSELTPQAVPFQPQSSSLSRGSFPEVWHMQNAQPSTHLKDNFWNLLSPSAAEGPHCESAGRPGSALHAHWEAAEWSSTQAQASVAEGMRSVDSLEGLAMRAALLGLPDELDLDGSSGLASPHSC</sequence>
<feature type="compositionally biased region" description="Pro residues" evidence="6">
    <location>
        <begin position="2019"/>
        <end position="2037"/>
    </location>
</feature>
<evidence type="ECO:0000256" key="2">
    <source>
        <dbReference type="ARBA" id="ARBA00022771"/>
    </source>
</evidence>
<feature type="compositionally biased region" description="Basic and acidic residues" evidence="6">
    <location>
        <begin position="1771"/>
        <end position="1783"/>
    </location>
</feature>
<feature type="region of interest" description="Disordered" evidence="6">
    <location>
        <begin position="1269"/>
        <end position="1308"/>
    </location>
</feature>
<dbReference type="InterPro" id="IPR036770">
    <property type="entry name" value="Ankyrin_rpt-contain_sf"/>
</dbReference>
<keyword evidence="1 5" id="KW-0479">Metal-binding</keyword>
<feature type="region of interest" description="Disordered" evidence="6">
    <location>
        <begin position="1994"/>
        <end position="2069"/>
    </location>
</feature>
<dbReference type="Proteomes" id="UP001438707">
    <property type="component" value="Unassembled WGS sequence"/>
</dbReference>
<keyword evidence="9" id="KW-1185">Reference proteome</keyword>
<evidence type="ECO:0000256" key="1">
    <source>
        <dbReference type="ARBA" id="ARBA00022723"/>
    </source>
</evidence>
<feature type="compositionally biased region" description="Basic and acidic residues" evidence="6">
    <location>
        <begin position="1327"/>
        <end position="1394"/>
    </location>
</feature>
<feature type="compositionally biased region" description="Low complexity" evidence="6">
    <location>
        <begin position="1501"/>
        <end position="1513"/>
    </location>
</feature>
<dbReference type="PROSITE" id="PS50297">
    <property type="entry name" value="ANK_REP_REGION"/>
    <property type="match status" value="1"/>
</dbReference>
<feature type="region of interest" description="Disordered" evidence="6">
    <location>
        <begin position="1"/>
        <end position="27"/>
    </location>
</feature>
<dbReference type="InterPro" id="IPR036855">
    <property type="entry name" value="Znf_CCCH_sf"/>
</dbReference>
<feature type="compositionally biased region" description="Low complexity" evidence="6">
    <location>
        <begin position="2094"/>
        <end position="2105"/>
    </location>
</feature>
<feature type="region of interest" description="Disordered" evidence="6">
    <location>
        <begin position="1666"/>
        <end position="1800"/>
    </location>
</feature>
<feature type="compositionally biased region" description="Low complexity" evidence="6">
    <location>
        <begin position="1284"/>
        <end position="1300"/>
    </location>
</feature>
<evidence type="ECO:0000259" key="7">
    <source>
        <dbReference type="PROSITE" id="PS50103"/>
    </source>
</evidence>
<keyword evidence="2 5" id="KW-0863">Zinc-finger</keyword>
<evidence type="ECO:0000256" key="3">
    <source>
        <dbReference type="ARBA" id="ARBA00022833"/>
    </source>
</evidence>
<evidence type="ECO:0000256" key="6">
    <source>
        <dbReference type="SAM" id="MobiDB-lite"/>
    </source>
</evidence>
<feature type="compositionally biased region" description="Polar residues" evidence="6">
    <location>
        <begin position="1785"/>
        <end position="1794"/>
    </location>
</feature>
<keyword evidence="4" id="KW-0040">ANK repeat</keyword>
<dbReference type="Gene3D" id="4.10.1000.10">
    <property type="entry name" value="Zinc finger, CCCH-type"/>
    <property type="match status" value="1"/>
</dbReference>
<feature type="compositionally biased region" description="Basic and acidic residues" evidence="6">
    <location>
        <begin position="1668"/>
        <end position="1690"/>
    </location>
</feature>
<feature type="compositionally biased region" description="Polar residues" evidence="6">
    <location>
        <begin position="1435"/>
        <end position="1476"/>
    </location>
</feature>
<evidence type="ECO:0000313" key="9">
    <source>
        <dbReference type="Proteomes" id="UP001438707"/>
    </source>
</evidence>
<accession>A0AAW1QJ48</accession>
<dbReference type="PROSITE" id="PS50103">
    <property type="entry name" value="ZF_C3H1"/>
    <property type="match status" value="1"/>
</dbReference>